<organism evidence="2 3">
    <name type="scientific">Cinara cedri</name>
    <dbReference type="NCBI Taxonomy" id="506608"/>
    <lineage>
        <taxon>Eukaryota</taxon>
        <taxon>Metazoa</taxon>
        <taxon>Ecdysozoa</taxon>
        <taxon>Arthropoda</taxon>
        <taxon>Hexapoda</taxon>
        <taxon>Insecta</taxon>
        <taxon>Pterygota</taxon>
        <taxon>Neoptera</taxon>
        <taxon>Paraneoptera</taxon>
        <taxon>Hemiptera</taxon>
        <taxon>Sternorrhyncha</taxon>
        <taxon>Aphidomorpha</taxon>
        <taxon>Aphidoidea</taxon>
        <taxon>Aphididae</taxon>
        <taxon>Lachninae</taxon>
        <taxon>Cinara</taxon>
    </lineage>
</organism>
<gene>
    <name evidence="2" type="ORF">CINCED_3A017198</name>
</gene>
<feature type="compositionally biased region" description="Pro residues" evidence="1">
    <location>
        <begin position="19"/>
        <end position="32"/>
    </location>
</feature>
<dbReference type="EMBL" id="CABPRJ010000028">
    <property type="protein sequence ID" value="VVC26248.1"/>
    <property type="molecule type" value="Genomic_DNA"/>
</dbReference>
<feature type="region of interest" description="Disordered" evidence="1">
    <location>
        <begin position="1"/>
        <end position="32"/>
    </location>
</feature>
<sequence length="86" mass="9697">MIKPKSKHTIRHILELPSGSPPSKRPAAKPPDAVPWVKRRKLILPPVNKQEISFIFMPCKSFKLKNKKRADCPVGFVTVVDGELAR</sequence>
<name>A0A5E4M675_9HEMI</name>
<protein>
    <submittedName>
        <fullName evidence="2">Uncharacterized protein</fullName>
    </submittedName>
</protein>
<proteinExistence type="predicted"/>
<dbReference type="OrthoDB" id="6622839at2759"/>
<feature type="compositionally biased region" description="Basic residues" evidence="1">
    <location>
        <begin position="1"/>
        <end position="11"/>
    </location>
</feature>
<dbReference type="AlphaFoldDB" id="A0A5E4M675"/>
<evidence type="ECO:0000256" key="1">
    <source>
        <dbReference type="SAM" id="MobiDB-lite"/>
    </source>
</evidence>
<dbReference type="Proteomes" id="UP000325440">
    <property type="component" value="Unassembled WGS sequence"/>
</dbReference>
<reference evidence="2 3" key="1">
    <citation type="submission" date="2019-08" db="EMBL/GenBank/DDBJ databases">
        <authorList>
            <person name="Alioto T."/>
            <person name="Alioto T."/>
            <person name="Gomez Garrido J."/>
        </authorList>
    </citation>
    <scope>NUCLEOTIDE SEQUENCE [LARGE SCALE GENOMIC DNA]</scope>
</reference>
<accession>A0A5E4M675</accession>
<evidence type="ECO:0000313" key="3">
    <source>
        <dbReference type="Proteomes" id="UP000325440"/>
    </source>
</evidence>
<keyword evidence="3" id="KW-1185">Reference proteome</keyword>
<evidence type="ECO:0000313" key="2">
    <source>
        <dbReference type="EMBL" id="VVC26248.1"/>
    </source>
</evidence>